<feature type="domain" description="Mce/MlaD" evidence="9">
    <location>
        <begin position="293"/>
        <end position="384"/>
    </location>
</feature>
<evidence type="ECO:0000259" key="9">
    <source>
        <dbReference type="Pfam" id="PF02470"/>
    </source>
</evidence>
<sequence>MSESSNELQATVRKRRRLSSVWLVPLVALGLAGWLIWKNRSDLGPLAIVSFETAEGISANKTEVRCRSVKVGMVENVRLADDLGSVDVDLRIAPTYSELLRDGTRFWVVRPRVSTSTVSGLGTLITGAYIELDPGEGGAAAEFFTGLEEPPVTGANVPGLRLSLVAKDAGSLSVGSSIYYRGFVVGQVERSSLDVDARRVRFDVFIRESFAPLVRTGTRFWNTSGFDVSAGAEGFKFKTPSVQALVSGGASFSTPTELLATPPVENGAVFTLHPDEKAAIDSTFEPDRRLLLLFNQSVRGLQRDAPVEFRGIPLGRVVDIPLALAEPGDQRIPVLIELDTKAFRQASARLPDDAIDFAKAVEAGLRARLATGSLITGALYVDLDIFPDAEPAKLEKRGEYDVIPTLSSGLAQLEAKLNSILAKIEALPLDDTLTKFGNAADEAATTLAESRQSLAKLEETLGEIQTFVAADSTQQLPEDLSNTLAELKTSIESLGPSGAVQGDLRRTLDELRAALRSFESLSNTIDEKPNSLLFGRDSSGDPIPKARR</sequence>
<evidence type="ECO:0000256" key="4">
    <source>
        <dbReference type="ARBA" id="ARBA00022692"/>
    </source>
</evidence>
<keyword evidence="11" id="KW-1185">Reference proteome</keyword>
<keyword evidence="6 8" id="KW-0472">Membrane</keyword>
<keyword evidence="2" id="KW-1003">Cell membrane</keyword>
<evidence type="ECO:0000256" key="7">
    <source>
        <dbReference type="SAM" id="MobiDB-lite"/>
    </source>
</evidence>
<name>A0ABM7RCK6_9BACT</name>
<keyword evidence="4 8" id="KW-0812">Transmembrane</keyword>
<feature type="domain" description="Mce/MlaD" evidence="9">
    <location>
        <begin position="159"/>
        <end position="219"/>
    </location>
</feature>
<keyword evidence="5 8" id="KW-1133">Transmembrane helix</keyword>
<evidence type="ECO:0000256" key="3">
    <source>
        <dbReference type="ARBA" id="ARBA00022519"/>
    </source>
</evidence>
<feature type="domain" description="Mce/MlaD" evidence="9">
    <location>
        <begin position="49"/>
        <end position="135"/>
    </location>
</feature>
<dbReference type="InterPro" id="IPR003399">
    <property type="entry name" value="Mce/MlaD"/>
</dbReference>
<dbReference type="RefSeq" id="WP_338687917.1">
    <property type="nucleotide sequence ID" value="NZ_AP024702.1"/>
</dbReference>
<proteinExistence type="predicted"/>
<accession>A0ABM7RCK6</accession>
<dbReference type="EMBL" id="AP024702">
    <property type="protein sequence ID" value="BCX46373.1"/>
    <property type="molecule type" value="Genomic_DNA"/>
</dbReference>
<dbReference type="PANTHER" id="PTHR30462:SF2">
    <property type="entry name" value="INTERMEMBRANE TRANSPORT PROTEIN PQIB"/>
    <property type="match status" value="1"/>
</dbReference>
<reference evidence="10 11" key="1">
    <citation type="submission" date="2021-06" db="EMBL/GenBank/DDBJ databases">
        <title>Complete genome of Haloferula helveola possessing various polysaccharide degrading enzymes.</title>
        <authorList>
            <person name="Takami H."/>
            <person name="Huang C."/>
            <person name="Hamasaki K."/>
        </authorList>
    </citation>
    <scope>NUCLEOTIDE SEQUENCE [LARGE SCALE GENOMIC DNA]</scope>
    <source>
        <strain evidence="10 11">CN-1</strain>
    </source>
</reference>
<protein>
    <submittedName>
        <fullName evidence="10">Paraquat-inducible protein B</fullName>
    </submittedName>
</protein>
<dbReference type="InterPro" id="IPR051800">
    <property type="entry name" value="PqiA-PqiB_transport"/>
</dbReference>
<feature type="transmembrane region" description="Helical" evidence="8">
    <location>
        <begin position="20"/>
        <end position="37"/>
    </location>
</feature>
<evidence type="ECO:0000256" key="6">
    <source>
        <dbReference type="ARBA" id="ARBA00023136"/>
    </source>
</evidence>
<keyword evidence="3" id="KW-0997">Cell inner membrane</keyword>
<dbReference type="Pfam" id="PF02470">
    <property type="entry name" value="MlaD"/>
    <property type="match status" value="3"/>
</dbReference>
<organism evidence="10 11">
    <name type="scientific">Haloferula helveola</name>
    <dbReference type="NCBI Taxonomy" id="490095"/>
    <lineage>
        <taxon>Bacteria</taxon>
        <taxon>Pseudomonadati</taxon>
        <taxon>Verrucomicrobiota</taxon>
        <taxon>Verrucomicrobiia</taxon>
        <taxon>Verrucomicrobiales</taxon>
        <taxon>Verrucomicrobiaceae</taxon>
        <taxon>Haloferula</taxon>
    </lineage>
</organism>
<feature type="region of interest" description="Disordered" evidence="7">
    <location>
        <begin position="529"/>
        <end position="548"/>
    </location>
</feature>
<evidence type="ECO:0000313" key="11">
    <source>
        <dbReference type="Proteomes" id="UP001374893"/>
    </source>
</evidence>
<gene>
    <name evidence="10" type="ORF">HAHE_02810</name>
</gene>
<evidence type="ECO:0000256" key="2">
    <source>
        <dbReference type="ARBA" id="ARBA00022475"/>
    </source>
</evidence>
<evidence type="ECO:0000256" key="8">
    <source>
        <dbReference type="SAM" id="Phobius"/>
    </source>
</evidence>
<comment type="subcellular location">
    <subcellularLocation>
        <location evidence="1">Cell inner membrane</location>
    </subcellularLocation>
</comment>
<dbReference type="Proteomes" id="UP001374893">
    <property type="component" value="Chromosome"/>
</dbReference>
<evidence type="ECO:0000313" key="10">
    <source>
        <dbReference type="EMBL" id="BCX46373.1"/>
    </source>
</evidence>
<evidence type="ECO:0000256" key="1">
    <source>
        <dbReference type="ARBA" id="ARBA00004533"/>
    </source>
</evidence>
<evidence type="ECO:0000256" key="5">
    <source>
        <dbReference type="ARBA" id="ARBA00022989"/>
    </source>
</evidence>
<dbReference type="PANTHER" id="PTHR30462">
    <property type="entry name" value="INTERMEMBRANE TRANSPORT PROTEIN PQIB-RELATED"/>
    <property type="match status" value="1"/>
</dbReference>